<dbReference type="PANTHER" id="PTHR22916">
    <property type="entry name" value="GLYCOSYLTRANSFERASE"/>
    <property type="match status" value="1"/>
</dbReference>
<organism evidence="2 3">
    <name type="scientific">Ferirhizobium litorale</name>
    <dbReference type="NCBI Taxonomy" id="2927786"/>
    <lineage>
        <taxon>Bacteria</taxon>
        <taxon>Pseudomonadati</taxon>
        <taxon>Pseudomonadota</taxon>
        <taxon>Alphaproteobacteria</taxon>
        <taxon>Hyphomicrobiales</taxon>
        <taxon>Rhizobiaceae</taxon>
        <taxon>Ferirhizobium</taxon>
    </lineage>
</organism>
<dbReference type="GO" id="GO:0000271">
    <property type="term" value="P:polysaccharide biosynthetic process"/>
    <property type="evidence" value="ECO:0007669"/>
    <property type="project" value="InterPro"/>
</dbReference>
<proteinExistence type="predicted"/>
<dbReference type="Pfam" id="PF00535">
    <property type="entry name" value="Glycos_transf_2"/>
    <property type="match status" value="1"/>
</dbReference>
<dbReference type="Pfam" id="PF05159">
    <property type="entry name" value="Capsule_synth"/>
    <property type="match status" value="1"/>
</dbReference>
<dbReference type="InterPro" id="IPR027417">
    <property type="entry name" value="P-loop_NTPase"/>
</dbReference>
<dbReference type="GO" id="GO:0015774">
    <property type="term" value="P:polysaccharide transport"/>
    <property type="evidence" value="ECO:0007669"/>
    <property type="project" value="InterPro"/>
</dbReference>
<dbReference type="RefSeq" id="WP_311786504.1">
    <property type="nucleotide sequence ID" value="NZ_JALDYY010000004.1"/>
</dbReference>
<sequence length="1086" mass="124673">MGFLASTHSWSEGLQSRSATMACLGYVYDDVSQYYMADYPGRLNQRLNSSDQLTSEQLARAQECIDRIVKQRVSKYNSQPIREFETDTAYPRRVLVCDQNYSDASTLFGRADEETFKRMLEAAIEENPDAEILVKTHPDIAWTKDSERRGFYDHMHDSGRVRVIRDAINPFCLFDVVDKVYVGTSGMGLEALLAGKHVVVFGAPFYAGWGLTDDRQAIPHRQRQRSLQELFHYFYIWYTIYNVPGARVPSEIEDALSYIERNRPTSLPIHVSAVSNPKVSVILPVYGVEAFVEEALRSIQRQSFQSVEILTINDQSPDGSQAIIDRLAALDERIRPIVLPENIGPGFARNVGLDAARGEFILFLDPDDYIPSTTHIEKLVACAEIDGADMVRGRKKLEQVEDAKGSVVRRRRDMTEQFFEEPFHAVRLSEEPRILHSRHFWNWMYRRDFLNKHDIRFLTTYREERAFVLKALLTAERLSGIDSDGVVYRIRSDSAVRREQTMADVFDQVSNFESIVDILEQFGAFEPESSLRHAASFQIAQFLHYLFLGFAYSTTRKVASDDERAVFFDRISEALIRSGFRASDLTNDPIQLSPPHVKARAYELLFEALCCKLYDYVPIAVGLMRVDQTILVEEFMREPQSARRHAFQSVLGLYARNDKVATAVGEDYTGTKPRLILHIGTTKTGSTFLQHFCEWNRARLLRMGIWFPEVGLFWQDARPHKQAGHSGFINAAATGDDKLRKHVEAGLRLASGRIHTVILSSEAFFLNWSAFDIPRYFDGYDVTIVGYFRRQDDWANSQYCEFVGGGALGKVSVPIEQWLKTDITRLRLDYRGYLDEWSRRLGEDRIVVRPYERDQLVDGDIVTDFFTTLGMTECLEAPRPVDLMRNEFALNESQLLLMRQFNELPFDGPKEYLAFVAKVQQGLAAMGGPSGRPNMLTTAQRKSILHRYASDTAYLARTYLKRDDGRFFTSERLPPESDIESLQIPLKQVSVFFRNYEVPKGKSPLANKAVTTIKAEWPLFKRARVTFNKIRHRKSIVFEKTVLGSNPFALPENIEKYCTIKKQWPRRKKVRVILKNIYLGRPILFP</sequence>
<dbReference type="CDD" id="cd00761">
    <property type="entry name" value="Glyco_tranf_GTA_type"/>
    <property type="match status" value="1"/>
</dbReference>
<dbReference type="SUPFAM" id="SSF52540">
    <property type="entry name" value="P-loop containing nucleoside triphosphate hydrolases"/>
    <property type="match status" value="1"/>
</dbReference>
<dbReference type="GO" id="GO:0016758">
    <property type="term" value="F:hexosyltransferase activity"/>
    <property type="evidence" value="ECO:0007669"/>
    <property type="project" value="UniProtKB-ARBA"/>
</dbReference>
<dbReference type="EC" id="2.4.-.-" evidence="2"/>
<gene>
    <name evidence="2" type="ORF">MRS75_11060</name>
</gene>
<keyword evidence="2" id="KW-0328">Glycosyltransferase</keyword>
<evidence type="ECO:0000313" key="2">
    <source>
        <dbReference type="EMBL" id="MDI7922625.1"/>
    </source>
</evidence>
<dbReference type="AlphaFoldDB" id="A0AAE3QFL3"/>
<name>A0AAE3QFL3_9HYPH</name>
<evidence type="ECO:0000313" key="3">
    <source>
        <dbReference type="Proteomes" id="UP001161580"/>
    </source>
</evidence>
<keyword evidence="2" id="KW-0808">Transferase</keyword>
<keyword evidence="3" id="KW-1185">Reference proteome</keyword>
<dbReference type="InterPro" id="IPR029044">
    <property type="entry name" value="Nucleotide-diphossugar_trans"/>
</dbReference>
<comment type="caution">
    <text evidence="2">The sequence shown here is derived from an EMBL/GenBank/DDBJ whole genome shotgun (WGS) entry which is preliminary data.</text>
</comment>
<dbReference type="InterPro" id="IPR001173">
    <property type="entry name" value="Glyco_trans_2-like"/>
</dbReference>
<feature type="domain" description="Glycosyltransferase 2-like" evidence="1">
    <location>
        <begin position="280"/>
        <end position="452"/>
    </location>
</feature>
<dbReference type="EMBL" id="JALDYZ010000005">
    <property type="protein sequence ID" value="MDI7922625.1"/>
    <property type="molecule type" value="Genomic_DNA"/>
</dbReference>
<dbReference type="CDD" id="cd16440">
    <property type="entry name" value="beta_Kdo_transferase_KpsC_1"/>
    <property type="match status" value="1"/>
</dbReference>
<dbReference type="Proteomes" id="UP001161580">
    <property type="component" value="Unassembled WGS sequence"/>
</dbReference>
<dbReference type="PANTHER" id="PTHR22916:SF3">
    <property type="entry name" value="UDP-GLCNAC:BETAGAL BETA-1,3-N-ACETYLGLUCOSAMINYLTRANSFERASE-LIKE PROTEIN 1"/>
    <property type="match status" value="1"/>
</dbReference>
<accession>A0AAE3QFL3</accession>
<evidence type="ECO:0000259" key="1">
    <source>
        <dbReference type="Pfam" id="PF00535"/>
    </source>
</evidence>
<dbReference type="SUPFAM" id="SSF53448">
    <property type="entry name" value="Nucleotide-diphospho-sugar transferases"/>
    <property type="match status" value="1"/>
</dbReference>
<dbReference type="InterPro" id="IPR007833">
    <property type="entry name" value="Capsule_polysaccharide_synth"/>
</dbReference>
<reference evidence="2" key="1">
    <citation type="submission" date="2022-03" db="EMBL/GenBank/DDBJ databases">
        <title>Fererhizobium litorale gen. nov., sp. nov., isolated from sandy sediments of the Sea of Japan seashore.</title>
        <authorList>
            <person name="Romanenko L."/>
            <person name="Kurilenko V."/>
            <person name="Otstavnykh N."/>
            <person name="Svetashev V."/>
            <person name="Tekutyeva L."/>
            <person name="Isaeva M."/>
            <person name="Mikhailov V."/>
        </authorList>
    </citation>
    <scope>NUCLEOTIDE SEQUENCE</scope>
    <source>
        <strain evidence="2">KMM 9576</strain>
    </source>
</reference>
<dbReference type="Gene3D" id="3.90.550.10">
    <property type="entry name" value="Spore Coat Polysaccharide Biosynthesis Protein SpsA, Chain A"/>
    <property type="match status" value="1"/>
</dbReference>
<protein>
    <submittedName>
        <fullName evidence="2">Glycosyltransferase</fullName>
        <ecNumber evidence="2">2.4.-.-</ecNumber>
    </submittedName>
</protein>